<organism evidence="1">
    <name type="scientific">marine metagenome</name>
    <dbReference type="NCBI Taxonomy" id="408172"/>
    <lineage>
        <taxon>unclassified sequences</taxon>
        <taxon>metagenomes</taxon>
        <taxon>ecological metagenomes</taxon>
    </lineage>
</organism>
<reference evidence="1" key="1">
    <citation type="submission" date="2018-05" db="EMBL/GenBank/DDBJ databases">
        <authorList>
            <person name="Lanie J.A."/>
            <person name="Ng W.-L."/>
            <person name="Kazmierczak K.M."/>
            <person name="Andrzejewski T.M."/>
            <person name="Davidsen T.M."/>
            <person name="Wayne K.J."/>
            <person name="Tettelin H."/>
            <person name="Glass J.I."/>
            <person name="Rusch D."/>
            <person name="Podicherti R."/>
            <person name="Tsui H.-C.T."/>
            <person name="Winkler M.E."/>
        </authorList>
    </citation>
    <scope>NUCLEOTIDE SEQUENCE</scope>
</reference>
<accession>A0A382RB56</accession>
<proteinExistence type="predicted"/>
<name>A0A382RB56_9ZZZZ</name>
<dbReference type="AlphaFoldDB" id="A0A382RB56"/>
<evidence type="ECO:0000313" key="1">
    <source>
        <dbReference type="EMBL" id="SVC94919.1"/>
    </source>
</evidence>
<protein>
    <submittedName>
        <fullName evidence="1">Uncharacterized protein</fullName>
    </submittedName>
</protein>
<gene>
    <name evidence="1" type="ORF">METZ01_LOCUS347773</name>
</gene>
<dbReference type="EMBL" id="UINC01120437">
    <property type="protein sequence ID" value="SVC94919.1"/>
    <property type="molecule type" value="Genomic_DNA"/>
</dbReference>
<sequence length="53" mass="6169">MALFPQGLNTCTDPECKNLGKKVERWEHKDDLGYTRAVVCESCYRDVEENFND</sequence>